<dbReference type="Gene3D" id="1.20.1250.20">
    <property type="entry name" value="MFS general substrate transporter like domains"/>
    <property type="match status" value="1"/>
</dbReference>
<dbReference type="STRING" id="1302659.I858_008910"/>
<dbReference type="EMBL" id="CP016540">
    <property type="protein sequence ID" value="ANU27108.1"/>
    <property type="molecule type" value="Genomic_DNA"/>
</dbReference>
<keyword evidence="4 6" id="KW-1133">Transmembrane helix</keyword>
<evidence type="ECO:0000313" key="9">
    <source>
        <dbReference type="Proteomes" id="UP000053354"/>
    </source>
</evidence>
<dbReference type="PROSITE" id="PS50850">
    <property type="entry name" value="MFS"/>
    <property type="match status" value="1"/>
</dbReference>
<evidence type="ECO:0000256" key="3">
    <source>
        <dbReference type="ARBA" id="ARBA00022692"/>
    </source>
</evidence>
<dbReference type="Pfam" id="PF07690">
    <property type="entry name" value="MFS_1"/>
    <property type="match status" value="1"/>
</dbReference>
<feature type="transmembrane region" description="Helical" evidence="6">
    <location>
        <begin position="99"/>
        <end position="118"/>
    </location>
</feature>
<dbReference type="InterPro" id="IPR050327">
    <property type="entry name" value="Proton-linked_MCT"/>
</dbReference>
<dbReference type="InterPro" id="IPR011701">
    <property type="entry name" value="MFS"/>
</dbReference>
<feature type="transmembrane region" description="Helical" evidence="6">
    <location>
        <begin position="6"/>
        <end position="23"/>
    </location>
</feature>
<name>A0A1B1S1N0_9BACL</name>
<feature type="transmembrane region" description="Helical" evidence="6">
    <location>
        <begin position="125"/>
        <end position="144"/>
    </location>
</feature>
<dbReference type="Proteomes" id="UP000053354">
    <property type="component" value="Chromosome"/>
</dbReference>
<evidence type="ECO:0000256" key="5">
    <source>
        <dbReference type="ARBA" id="ARBA00023136"/>
    </source>
</evidence>
<protein>
    <recommendedName>
        <fullName evidence="7">Major facilitator superfamily (MFS) profile domain-containing protein</fullName>
    </recommendedName>
</protein>
<keyword evidence="9" id="KW-1185">Reference proteome</keyword>
<feature type="transmembrane region" description="Helical" evidence="6">
    <location>
        <begin position="216"/>
        <end position="236"/>
    </location>
</feature>
<evidence type="ECO:0000256" key="2">
    <source>
        <dbReference type="ARBA" id="ARBA00022448"/>
    </source>
</evidence>
<keyword evidence="5 6" id="KW-0472">Membrane</keyword>
<reference evidence="8" key="1">
    <citation type="submission" date="2016-10" db="EMBL/GenBank/DDBJ databases">
        <authorList>
            <person name="See-Too W.S."/>
        </authorList>
    </citation>
    <scope>NUCLEOTIDE SEQUENCE</scope>
    <source>
        <strain evidence="8">L10.15</strain>
    </source>
</reference>
<dbReference type="AlphaFoldDB" id="A0A1B1S1N0"/>
<feature type="transmembrane region" description="Helical" evidence="6">
    <location>
        <begin position="185"/>
        <end position="204"/>
    </location>
</feature>
<dbReference type="GO" id="GO:0022857">
    <property type="term" value="F:transmembrane transporter activity"/>
    <property type="evidence" value="ECO:0007669"/>
    <property type="project" value="InterPro"/>
</dbReference>
<sequence>MILGVGAFVVIVLVILLLIRKNPEDKGLLPYGMKDASASDFNAEDNIVRGVTFANAKKSLAFYSMFLFLFFMTAVGSFAQHIAPYAIVNGYTIEFAGQVLGYFMIGMLVGSLAFGFLTDKMGVRNTGYMSMSVGIISVLLLIFIPGNAAVFSVGIGLFGFVTASIGTLGPLLTTAIFGTKEYSQIYATIAIGLATAGIVALPGYGYIYDITGNYQIVLYMIIAMLIINIILITFAFKGKKILESKGQYN</sequence>
<feature type="domain" description="Major facilitator superfamily (MFS) profile" evidence="7">
    <location>
        <begin position="57"/>
        <end position="249"/>
    </location>
</feature>
<feature type="transmembrane region" description="Helical" evidence="6">
    <location>
        <begin position="60"/>
        <end position="79"/>
    </location>
</feature>
<comment type="subcellular location">
    <subcellularLocation>
        <location evidence="1">Cell membrane</location>
        <topology evidence="1">Multi-pass membrane protein</topology>
    </subcellularLocation>
</comment>
<proteinExistence type="predicted"/>
<feature type="transmembrane region" description="Helical" evidence="6">
    <location>
        <begin position="150"/>
        <end position="173"/>
    </location>
</feature>
<dbReference type="InterPro" id="IPR036259">
    <property type="entry name" value="MFS_trans_sf"/>
</dbReference>
<organism evidence="8 9">
    <name type="scientific">Planococcus versutus</name>
    <dbReference type="NCBI Taxonomy" id="1302659"/>
    <lineage>
        <taxon>Bacteria</taxon>
        <taxon>Bacillati</taxon>
        <taxon>Bacillota</taxon>
        <taxon>Bacilli</taxon>
        <taxon>Bacillales</taxon>
        <taxon>Caryophanaceae</taxon>
        <taxon>Planococcus</taxon>
    </lineage>
</organism>
<keyword evidence="2" id="KW-0813">Transport</keyword>
<evidence type="ECO:0000313" key="8">
    <source>
        <dbReference type="EMBL" id="ANU27108.1"/>
    </source>
</evidence>
<dbReference type="GO" id="GO:0005886">
    <property type="term" value="C:plasma membrane"/>
    <property type="evidence" value="ECO:0007669"/>
    <property type="project" value="UniProtKB-SubCell"/>
</dbReference>
<dbReference type="InterPro" id="IPR020846">
    <property type="entry name" value="MFS_dom"/>
</dbReference>
<accession>A0A1B1S1N0</accession>
<evidence type="ECO:0000259" key="7">
    <source>
        <dbReference type="PROSITE" id="PS50850"/>
    </source>
</evidence>
<dbReference type="KEGG" id="pll:I858_008910"/>
<keyword evidence="3 6" id="KW-0812">Transmembrane</keyword>
<dbReference type="SUPFAM" id="SSF103473">
    <property type="entry name" value="MFS general substrate transporter"/>
    <property type="match status" value="1"/>
</dbReference>
<evidence type="ECO:0000256" key="6">
    <source>
        <dbReference type="SAM" id="Phobius"/>
    </source>
</evidence>
<dbReference type="PANTHER" id="PTHR11360">
    <property type="entry name" value="MONOCARBOXYLATE TRANSPORTER"/>
    <property type="match status" value="1"/>
</dbReference>
<gene>
    <name evidence="8" type="ORF">I858_008910</name>
</gene>
<evidence type="ECO:0000256" key="1">
    <source>
        <dbReference type="ARBA" id="ARBA00004651"/>
    </source>
</evidence>
<evidence type="ECO:0000256" key="4">
    <source>
        <dbReference type="ARBA" id="ARBA00022989"/>
    </source>
</evidence>